<keyword evidence="1" id="KW-0472">Membrane</keyword>
<comment type="caution">
    <text evidence="2">The sequence shown here is derived from an EMBL/GenBank/DDBJ whole genome shotgun (WGS) entry which is preliminary data.</text>
</comment>
<reference evidence="2" key="1">
    <citation type="submission" date="2022-02" db="EMBL/GenBank/DDBJ databases">
        <title>Crop Bioprotection Bacillus Genome Sequencing.</title>
        <authorList>
            <person name="Dunlap C."/>
        </authorList>
    </citation>
    <scope>NUCLEOTIDE SEQUENCE</scope>
    <source>
        <strain evidence="2">98-1</strain>
    </source>
</reference>
<evidence type="ECO:0000313" key="2">
    <source>
        <dbReference type="EMBL" id="MCY8318212.1"/>
    </source>
</evidence>
<gene>
    <name evidence="2" type="ORF">MOC71_16070</name>
</gene>
<evidence type="ECO:0000256" key="1">
    <source>
        <dbReference type="SAM" id="Phobius"/>
    </source>
</evidence>
<sequence length="189" mass="21037">MKGNFINKKNLIFILFVLLVSSITCHFNFAEATEGHKFSGEEIYAGVAFGQGDVAKLFPEVWSKENLKKLSTKESKRKALKLIAEMKEVDPDYFNNLEKAIYEKKDPKEVKELLTRSGKILKKVDPNISENTQVDSAEGACVTFVTWTAVAAIWVAVVAGAVVVASTVTNDKTSLMNEMLTKNMVERLN</sequence>
<proteinExistence type="predicted"/>
<dbReference type="RefSeq" id="WP_100739782.1">
    <property type="nucleotide sequence ID" value="NZ_CP033052.1"/>
</dbReference>
<dbReference type="GeneID" id="76988804"/>
<dbReference type="AlphaFoldDB" id="A0AAP3CMF8"/>
<evidence type="ECO:0000313" key="3">
    <source>
        <dbReference type="Proteomes" id="UP001067121"/>
    </source>
</evidence>
<dbReference type="InterPro" id="IPR023888">
    <property type="entry name" value="SdpC-like"/>
</dbReference>
<dbReference type="Proteomes" id="UP001067121">
    <property type="component" value="Unassembled WGS sequence"/>
</dbReference>
<dbReference type="NCBIfam" id="TIGR04032">
    <property type="entry name" value="toxin_SdpC"/>
    <property type="match status" value="1"/>
</dbReference>
<keyword evidence="1" id="KW-1133">Transmembrane helix</keyword>
<dbReference type="Pfam" id="PF26137">
    <property type="entry name" value="Toxin_SdpC"/>
    <property type="match status" value="1"/>
</dbReference>
<accession>A0AAP3CMF8</accession>
<organism evidence="2 3">
    <name type="scientific">Bacillus vallismortis</name>
    <dbReference type="NCBI Taxonomy" id="72361"/>
    <lineage>
        <taxon>Bacteria</taxon>
        <taxon>Bacillati</taxon>
        <taxon>Bacillota</taxon>
        <taxon>Bacilli</taxon>
        <taxon>Bacillales</taxon>
        <taxon>Bacillaceae</taxon>
        <taxon>Bacillus</taxon>
    </lineage>
</organism>
<dbReference type="EMBL" id="JALAOH010000051">
    <property type="protein sequence ID" value="MCY8318212.1"/>
    <property type="molecule type" value="Genomic_DNA"/>
</dbReference>
<keyword evidence="1" id="KW-0812">Transmembrane</keyword>
<feature type="transmembrane region" description="Helical" evidence="1">
    <location>
        <begin position="144"/>
        <end position="169"/>
    </location>
</feature>
<protein>
    <submittedName>
        <fullName evidence="2">Sporulation delaying protein family toxin</fullName>
    </submittedName>
</protein>
<name>A0AAP3CMF8_BACVA</name>